<dbReference type="PANTHER" id="PTHR43662">
    <property type="match status" value="1"/>
</dbReference>
<sequence length="335" mass="37703">MHWSTLVSVALWGRTEALLRFGCSQLVVERLDPLVNPGLNPSPHLHQIIGGNSFNVTMAYDKDMANDSTCTTCQFSEDFSNYWTAVLFFKARNGSFHRVPQRGNAGFEDSNGGMTVYYMQDGLSDYQQKSKVTAFKPGFRMLIGDSMARSKDEVRKFRQLTYTCLENMGTRFPETMNFPTKPCPAGIMANLRFPTCWDGKNLDTPNHRDHMAYPASGTFESQGPCPATHPVKVPQLMYETIWDTRRFNDPADWPEDGKAFYWSMGDSTGYGTHGDYVFGWKDDALQRAMDSPCYVNCPTLKTQSMTAMNSCSVKDVVEEQIDGWLDSIPGNPALI</sequence>
<protein>
    <submittedName>
        <fullName evidence="3">Carbohydrate-binding module family 1 protein</fullName>
    </submittedName>
</protein>
<reference evidence="3" key="1">
    <citation type="submission" date="2022-07" db="EMBL/GenBank/DDBJ databases">
        <title>Fungi with potential for degradation of polypropylene.</title>
        <authorList>
            <person name="Gostincar C."/>
        </authorList>
    </citation>
    <scope>NUCLEOTIDE SEQUENCE</scope>
    <source>
        <strain evidence="3">EXF-13287</strain>
    </source>
</reference>
<keyword evidence="4" id="KW-1185">Reference proteome</keyword>
<organism evidence="3 4">
    <name type="scientific">Coniochaeta hoffmannii</name>
    <dbReference type="NCBI Taxonomy" id="91930"/>
    <lineage>
        <taxon>Eukaryota</taxon>
        <taxon>Fungi</taxon>
        <taxon>Dikarya</taxon>
        <taxon>Ascomycota</taxon>
        <taxon>Pezizomycotina</taxon>
        <taxon>Sordariomycetes</taxon>
        <taxon>Sordariomycetidae</taxon>
        <taxon>Coniochaetales</taxon>
        <taxon>Coniochaetaceae</taxon>
        <taxon>Coniochaeta</taxon>
    </lineage>
</organism>
<feature type="domain" description="DUF1996" evidence="2">
    <location>
        <begin position="32"/>
        <end position="280"/>
    </location>
</feature>
<evidence type="ECO:0000256" key="1">
    <source>
        <dbReference type="SAM" id="SignalP"/>
    </source>
</evidence>
<gene>
    <name evidence="3" type="ORF">NKR19_g597</name>
</gene>
<feature type="signal peptide" evidence="1">
    <location>
        <begin position="1"/>
        <end position="17"/>
    </location>
</feature>
<keyword evidence="1" id="KW-0732">Signal</keyword>
<evidence type="ECO:0000313" key="4">
    <source>
        <dbReference type="Proteomes" id="UP001174691"/>
    </source>
</evidence>
<dbReference type="PANTHER" id="PTHR43662:SF13">
    <property type="entry name" value="DUF1996 DOMAIN-CONTAINING PROTEIN"/>
    <property type="match status" value="1"/>
</dbReference>
<dbReference type="EMBL" id="JANBVN010000005">
    <property type="protein sequence ID" value="KAJ9165298.1"/>
    <property type="molecule type" value="Genomic_DNA"/>
</dbReference>
<comment type="caution">
    <text evidence="3">The sequence shown here is derived from an EMBL/GenBank/DDBJ whole genome shotgun (WGS) entry which is preliminary data.</text>
</comment>
<evidence type="ECO:0000313" key="3">
    <source>
        <dbReference type="EMBL" id="KAJ9165298.1"/>
    </source>
</evidence>
<evidence type="ECO:0000259" key="2">
    <source>
        <dbReference type="Pfam" id="PF09362"/>
    </source>
</evidence>
<dbReference type="Pfam" id="PF09362">
    <property type="entry name" value="DUF1996"/>
    <property type="match status" value="1"/>
</dbReference>
<dbReference type="AlphaFoldDB" id="A0AA38S085"/>
<proteinExistence type="predicted"/>
<name>A0AA38S085_9PEZI</name>
<dbReference type="Proteomes" id="UP001174691">
    <property type="component" value="Unassembled WGS sequence"/>
</dbReference>
<accession>A0AA38S085</accession>
<dbReference type="InterPro" id="IPR018535">
    <property type="entry name" value="DUF1996"/>
</dbReference>
<feature type="chain" id="PRO_5041206796" evidence="1">
    <location>
        <begin position="18"/>
        <end position="335"/>
    </location>
</feature>